<evidence type="ECO:0000313" key="1">
    <source>
        <dbReference type="EMBL" id="KIL48436.1"/>
    </source>
</evidence>
<keyword evidence="2" id="KW-1185">Reference proteome</keyword>
<gene>
    <name evidence="1" type="ORF">KR50_14720</name>
</gene>
<dbReference type="PATRIC" id="fig|220754.4.peg.1497"/>
<name>A0A0C2VVJ6_9BACL</name>
<protein>
    <submittedName>
        <fullName evidence="1">Sporulation protein</fullName>
    </submittedName>
</protein>
<proteinExistence type="predicted"/>
<dbReference type="RefSeq" id="WP_041056631.1">
    <property type="nucleotide sequence ID" value="NZ_JXRR01000013.1"/>
</dbReference>
<reference evidence="1 2" key="1">
    <citation type="submission" date="2015-01" db="EMBL/GenBank/DDBJ databases">
        <title>Jeotgalibacillus campisalis genome sequencing.</title>
        <authorList>
            <person name="Goh K.M."/>
            <person name="Chan K.-G."/>
            <person name="Yaakop A.S."/>
            <person name="Ee R."/>
            <person name="Gan H.M."/>
            <person name="Chan C.S."/>
        </authorList>
    </citation>
    <scope>NUCLEOTIDE SEQUENCE [LARGE SCALE GENOMIC DNA]</scope>
    <source>
        <strain evidence="1 2">SF-57</strain>
    </source>
</reference>
<dbReference type="AlphaFoldDB" id="A0A0C2VVJ6"/>
<dbReference type="Pfam" id="PF14069">
    <property type="entry name" value="SpoVIF"/>
    <property type="match status" value="1"/>
</dbReference>
<organism evidence="1 2">
    <name type="scientific">Jeotgalibacillus campisalis</name>
    <dbReference type="NCBI Taxonomy" id="220754"/>
    <lineage>
        <taxon>Bacteria</taxon>
        <taxon>Bacillati</taxon>
        <taxon>Bacillota</taxon>
        <taxon>Bacilli</taxon>
        <taxon>Bacillales</taxon>
        <taxon>Caryophanaceae</taxon>
        <taxon>Jeotgalibacillus</taxon>
    </lineage>
</organism>
<comment type="caution">
    <text evidence="1">The sequence shown here is derived from an EMBL/GenBank/DDBJ whole genome shotgun (WGS) entry which is preliminary data.</text>
</comment>
<dbReference type="Proteomes" id="UP000031972">
    <property type="component" value="Unassembled WGS sequence"/>
</dbReference>
<accession>A0A0C2VVJ6</accession>
<sequence>MFDRIEKKTGVKMDDIVKLARSLKDADFKDEKTVRSIISKVSSLAKKPVSKEKEEMLVQTILSGKVPKDLTQLGEMLKKKKN</sequence>
<dbReference type="EMBL" id="JXRR01000013">
    <property type="protein sequence ID" value="KIL48436.1"/>
    <property type="molecule type" value="Genomic_DNA"/>
</dbReference>
<dbReference type="OrthoDB" id="2474248at2"/>
<evidence type="ECO:0000313" key="2">
    <source>
        <dbReference type="Proteomes" id="UP000031972"/>
    </source>
</evidence>
<dbReference type="InterPro" id="IPR025942">
    <property type="entry name" value="SpoVIF"/>
</dbReference>